<keyword evidence="1" id="KW-0808">Transferase</keyword>
<accession>A0ABR9N0F0</accession>
<feature type="region of interest" description="Disordered" evidence="2">
    <location>
        <begin position="250"/>
        <end position="293"/>
    </location>
</feature>
<dbReference type="InterPro" id="IPR027417">
    <property type="entry name" value="P-loop_NTPase"/>
</dbReference>
<reference evidence="3 4" key="1">
    <citation type="submission" date="2020-10" db="EMBL/GenBank/DDBJ databases">
        <title>Myceligenerans pegani sp. nov., an endophytic actinomycete isolated from Peganum harmala L. in Xinjiang, China.</title>
        <authorList>
            <person name="Xin L."/>
        </authorList>
    </citation>
    <scope>NUCLEOTIDE SEQUENCE [LARGE SCALE GENOMIC DNA]</scope>
    <source>
        <strain evidence="3 4">TRM65318</strain>
    </source>
</reference>
<dbReference type="Pfam" id="PF19786">
    <property type="entry name" value="DUF6270"/>
    <property type="match status" value="1"/>
</dbReference>
<dbReference type="RefSeq" id="WP_192863684.1">
    <property type="nucleotide sequence ID" value="NZ_JADAQT010000097.1"/>
</dbReference>
<name>A0ABR9N0F0_9MICO</name>
<organism evidence="3 4">
    <name type="scientific">Myceligenerans pegani</name>
    <dbReference type="NCBI Taxonomy" id="2776917"/>
    <lineage>
        <taxon>Bacteria</taxon>
        <taxon>Bacillati</taxon>
        <taxon>Actinomycetota</taxon>
        <taxon>Actinomycetes</taxon>
        <taxon>Micrococcales</taxon>
        <taxon>Promicromonosporaceae</taxon>
        <taxon>Myceligenerans</taxon>
    </lineage>
</organism>
<evidence type="ECO:0000256" key="2">
    <source>
        <dbReference type="SAM" id="MobiDB-lite"/>
    </source>
</evidence>
<dbReference type="Pfam" id="PF13469">
    <property type="entry name" value="Sulfotransfer_3"/>
    <property type="match status" value="1"/>
</dbReference>
<evidence type="ECO:0000313" key="3">
    <source>
        <dbReference type="EMBL" id="MBE1877126.1"/>
    </source>
</evidence>
<dbReference type="InterPro" id="IPR046237">
    <property type="entry name" value="DUF6270"/>
</dbReference>
<dbReference type="Gene3D" id="3.40.50.300">
    <property type="entry name" value="P-loop containing nucleotide triphosphate hydrolases"/>
    <property type="match status" value="1"/>
</dbReference>
<sequence length="560" mass="61636">MNSKTRVFIWGSCVSRDTFEHMDPNQYELVAYVARQSALSATTRPVEQIAAPQLASRFQQRMVSGDFGSNLRPTLAEQAATTDVLLVDLTDERLGVYLLPDGTVVTRSVELIESGMDQTVAQNAQHLPFGTQQHYEYWSGAIQAAGDAIRQTMPGVTVALLDIPWAEWSESGQRTPDSFGVTAAQANPVFRPYVETAVQALGAHLVSIDPSHVSSGPTHPWGEAPFHYSENVYVEAVRSLTGAAGRVVWGPGAADDRGGDAATARPTSTPTRAQAVEPRAPGSEPTAAPKQLQRLQGGPNFLLAGTMRSATTWLQKQLSYHPDIFVTSGGRASNFFNNQKRVEDPKEVEAYLAEFAKASASYRRGERSTMYFWEGLGDPRSPRRAATAANVAQMVDPNAPIVLSLRDPVSRAVSGYWAAVSNGQLDLSRTIFRAPPSMGLIDLGHYRRHYESWAAAVGPERIDVVLYDDIVDDPRKTVAQLLRVLEVDETAEFWSKATLEKRENHKPWTAAMKKSGQVSPQEIAFLLELYEDDIAFMEHLLGRRLDAWRDIKKLVAANTK</sequence>
<proteinExistence type="predicted"/>
<dbReference type="PANTHER" id="PTHR10605">
    <property type="entry name" value="HEPARAN SULFATE SULFOTRANSFERASE"/>
    <property type="match status" value="1"/>
</dbReference>
<feature type="compositionally biased region" description="Low complexity" evidence="2">
    <location>
        <begin position="260"/>
        <end position="273"/>
    </location>
</feature>
<dbReference type="Proteomes" id="UP000625527">
    <property type="component" value="Unassembled WGS sequence"/>
</dbReference>
<comment type="caution">
    <text evidence="3">The sequence shown here is derived from an EMBL/GenBank/DDBJ whole genome shotgun (WGS) entry which is preliminary data.</text>
</comment>
<keyword evidence="4" id="KW-1185">Reference proteome</keyword>
<dbReference type="PANTHER" id="PTHR10605:SF56">
    <property type="entry name" value="BIFUNCTIONAL HEPARAN SULFATE N-DEACETYLASE_N-SULFOTRANSFERASE"/>
    <property type="match status" value="1"/>
</dbReference>
<gene>
    <name evidence="3" type="ORF">IHE71_15635</name>
</gene>
<dbReference type="InterPro" id="IPR037359">
    <property type="entry name" value="NST/OST"/>
</dbReference>
<evidence type="ECO:0000313" key="4">
    <source>
        <dbReference type="Proteomes" id="UP000625527"/>
    </source>
</evidence>
<evidence type="ECO:0000256" key="1">
    <source>
        <dbReference type="ARBA" id="ARBA00022679"/>
    </source>
</evidence>
<dbReference type="EMBL" id="JADAQT010000097">
    <property type="protein sequence ID" value="MBE1877126.1"/>
    <property type="molecule type" value="Genomic_DNA"/>
</dbReference>
<dbReference type="SUPFAM" id="SSF52540">
    <property type="entry name" value="P-loop containing nucleoside triphosphate hydrolases"/>
    <property type="match status" value="1"/>
</dbReference>
<protein>
    <submittedName>
        <fullName evidence="3">Sulfotransferase</fullName>
    </submittedName>
</protein>